<comment type="caution">
    <text evidence="1">The sequence shown here is derived from an EMBL/GenBank/DDBJ whole genome shotgun (WGS) entry which is preliminary data.</text>
</comment>
<sequence>MAPIAEEYVTASEVSSSQKQAKFAAPHKRLVIHAPPSDLTAEIHPLHEQVIAEVDGYFLENWPFPSAKARKKFVAAGFSRVTCLYFPKALDDRIHYACRLLTLLFLVDDLLEHMSLDDGRAYNEKLMPLFLGSALPDRSVPVEWISYDLWESMRACDRGMANEIIEPVFTFMRAQTDPTRLTEMGLGQYLEYREADVGKALLAALMRFSMALSVSPSDLELVRPVDRNCSKHLSVVNDIWSYEKEVLAAQSLHEEGGVLCTAVAVLSQEAEISTDAAKRVLYHLCREWEAKHQTLVDGILAQNDTPVLRAYLQGLEFQMSGNELWSRTTLRYVQPTP</sequence>
<accession>A0ACC0CPG0</accession>
<proteinExistence type="predicted"/>
<keyword evidence="2" id="KW-1185">Reference proteome</keyword>
<evidence type="ECO:0000313" key="1">
    <source>
        <dbReference type="EMBL" id="KAI6082197.1"/>
    </source>
</evidence>
<dbReference type="Proteomes" id="UP001497680">
    <property type="component" value="Unassembled WGS sequence"/>
</dbReference>
<evidence type="ECO:0000313" key="2">
    <source>
        <dbReference type="Proteomes" id="UP001497680"/>
    </source>
</evidence>
<organism evidence="1 2">
    <name type="scientific">Hypoxylon rubiginosum</name>
    <dbReference type="NCBI Taxonomy" id="110542"/>
    <lineage>
        <taxon>Eukaryota</taxon>
        <taxon>Fungi</taxon>
        <taxon>Dikarya</taxon>
        <taxon>Ascomycota</taxon>
        <taxon>Pezizomycotina</taxon>
        <taxon>Sordariomycetes</taxon>
        <taxon>Xylariomycetidae</taxon>
        <taxon>Xylariales</taxon>
        <taxon>Hypoxylaceae</taxon>
        <taxon>Hypoxylon</taxon>
    </lineage>
</organism>
<name>A0ACC0CPG0_9PEZI</name>
<dbReference type="EMBL" id="MU394376">
    <property type="protein sequence ID" value="KAI6082197.1"/>
    <property type="molecule type" value="Genomic_DNA"/>
</dbReference>
<reference evidence="1 2" key="1">
    <citation type="journal article" date="2022" name="New Phytol.">
        <title>Ecological generalism drives hyperdiversity of secondary metabolite gene clusters in xylarialean endophytes.</title>
        <authorList>
            <person name="Franco M.E.E."/>
            <person name="Wisecaver J.H."/>
            <person name="Arnold A.E."/>
            <person name="Ju Y.M."/>
            <person name="Slot J.C."/>
            <person name="Ahrendt S."/>
            <person name="Moore L.P."/>
            <person name="Eastman K.E."/>
            <person name="Scott K."/>
            <person name="Konkel Z."/>
            <person name="Mondo S.J."/>
            <person name="Kuo A."/>
            <person name="Hayes R.D."/>
            <person name="Haridas S."/>
            <person name="Andreopoulos B."/>
            <person name="Riley R."/>
            <person name="LaButti K."/>
            <person name="Pangilinan J."/>
            <person name="Lipzen A."/>
            <person name="Amirebrahimi M."/>
            <person name="Yan J."/>
            <person name="Adam C."/>
            <person name="Keymanesh K."/>
            <person name="Ng V."/>
            <person name="Louie K."/>
            <person name="Northen T."/>
            <person name="Drula E."/>
            <person name="Henrissat B."/>
            <person name="Hsieh H.M."/>
            <person name="Youens-Clark K."/>
            <person name="Lutzoni F."/>
            <person name="Miadlikowska J."/>
            <person name="Eastwood D.C."/>
            <person name="Hamelin R.C."/>
            <person name="Grigoriev I.V."/>
            <person name="U'Ren J.M."/>
        </authorList>
    </citation>
    <scope>NUCLEOTIDE SEQUENCE [LARGE SCALE GENOMIC DNA]</scope>
    <source>
        <strain evidence="1 2">ER1909</strain>
    </source>
</reference>
<gene>
    <name evidence="1" type="ORF">F4821DRAFT_219263</name>
</gene>
<protein>
    <submittedName>
        <fullName evidence="1">Aristolochene synthase in complex with 12,13-Difluorofarnesyl diphosphate</fullName>
    </submittedName>
</protein>